<dbReference type="EMBL" id="PDCK01000044">
    <property type="protein sequence ID" value="PRQ23187.1"/>
    <property type="molecule type" value="Genomic_DNA"/>
</dbReference>
<dbReference type="STRING" id="74649.A0A2P6PMN3"/>
<comment type="caution">
    <text evidence="2">The sequence shown here is derived from an EMBL/GenBank/DDBJ whole genome shotgun (WGS) entry which is preliminary data.</text>
</comment>
<keyword evidence="1" id="KW-1133">Transmembrane helix</keyword>
<keyword evidence="1" id="KW-0812">Transmembrane</keyword>
<evidence type="ECO:0000313" key="2">
    <source>
        <dbReference type="EMBL" id="PRQ23187.1"/>
    </source>
</evidence>
<dbReference type="Proteomes" id="UP000238479">
    <property type="component" value="Chromosome 6"/>
</dbReference>
<proteinExistence type="predicted"/>
<dbReference type="PANTHER" id="PTHR48473">
    <property type="entry name" value="TIR DOMAIN-CONTAINING PROTEIN"/>
    <property type="match status" value="1"/>
</dbReference>
<gene>
    <name evidence="2" type="ORF">RchiOBHm_Chr6g0258611</name>
</gene>
<dbReference type="PANTHER" id="PTHR48473:SF1">
    <property type="entry name" value="TIR DOMAIN-CONTAINING PROTEIN"/>
    <property type="match status" value="1"/>
</dbReference>
<organism evidence="2 3">
    <name type="scientific">Rosa chinensis</name>
    <name type="common">China rose</name>
    <dbReference type="NCBI Taxonomy" id="74649"/>
    <lineage>
        <taxon>Eukaryota</taxon>
        <taxon>Viridiplantae</taxon>
        <taxon>Streptophyta</taxon>
        <taxon>Embryophyta</taxon>
        <taxon>Tracheophyta</taxon>
        <taxon>Spermatophyta</taxon>
        <taxon>Magnoliopsida</taxon>
        <taxon>eudicotyledons</taxon>
        <taxon>Gunneridae</taxon>
        <taxon>Pentapetalae</taxon>
        <taxon>rosids</taxon>
        <taxon>fabids</taxon>
        <taxon>Rosales</taxon>
        <taxon>Rosaceae</taxon>
        <taxon>Rosoideae</taxon>
        <taxon>Rosoideae incertae sedis</taxon>
        <taxon>Rosa</taxon>
    </lineage>
</organism>
<evidence type="ECO:0000256" key="1">
    <source>
        <dbReference type="SAM" id="Phobius"/>
    </source>
</evidence>
<keyword evidence="3" id="KW-1185">Reference proteome</keyword>
<evidence type="ECO:0000313" key="3">
    <source>
        <dbReference type="Proteomes" id="UP000238479"/>
    </source>
</evidence>
<dbReference type="OMA" id="CILRHIE"/>
<accession>A0A2P6PMN3</accession>
<reference evidence="2 3" key="1">
    <citation type="journal article" date="2018" name="Nat. Genet.">
        <title>The Rosa genome provides new insights in the design of modern roses.</title>
        <authorList>
            <person name="Bendahmane M."/>
        </authorList>
    </citation>
    <scope>NUCLEOTIDE SEQUENCE [LARGE SCALE GENOMIC DNA]</scope>
    <source>
        <strain evidence="3">cv. Old Blush</strain>
    </source>
</reference>
<sequence length="149" mass="17167">MATSTAWIFLLTNVGLEISSAMFDQFSSPSNKPHFSLISMVLAILAVIISIWELIHKGIKERVKYRRQLGMCGWFYSRSGNKIFGSVPDMCGLFGGISQWVYSTVQYACILRHIENPYKIYLWPIIFLLCLGASRLHWNQRNMTKKLKK</sequence>
<dbReference type="AlphaFoldDB" id="A0A2P6PMN3"/>
<protein>
    <submittedName>
        <fullName evidence="2">Uncharacterized protein</fullName>
    </submittedName>
</protein>
<name>A0A2P6PMN3_ROSCH</name>
<feature type="transmembrane region" description="Helical" evidence="1">
    <location>
        <begin position="6"/>
        <end position="23"/>
    </location>
</feature>
<keyword evidence="1" id="KW-0472">Membrane</keyword>
<feature type="transmembrane region" description="Helical" evidence="1">
    <location>
        <begin position="35"/>
        <end position="55"/>
    </location>
</feature>
<feature type="transmembrane region" description="Helical" evidence="1">
    <location>
        <begin position="120"/>
        <end position="138"/>
    </location>
</feature>
<dbReference type="Gramene" id="PRQ23187">
    <property type="protein sequence ID" value="PRQ23187"/>
    <property type="gene ID" value="RchiOBHm_Chr6g0258611"/>
</dbReference>